<evidence type="ECO:0000313" key="2">
    <source>
        <dbReference type="EMBL" id="MFK2825389.1"/>
    </source>
</evidence>
<keyword evidence="3" id="KW-1185">Reference proteome</keyword>
<dbReference type="InterPro" id="IPR000415">
    <property type="entry name" value="Nitroreductase-like"/>
</dbReference>
<sequence>MTKDFYTAVKDRRSIYAISKEQPVSDERIQEIVEFAVKHTPTSFNSQSSRAILLLGEQHDKFWNLTKETLREIVPEEDFGSTEEKMEMFKAGTGTILFFEDEKVIKGLQEQFPTYSDKFPDYALQSSGMLQHIVWTALELEGFGATLQHYQPLIDEKVRNEWNVPENWTLHAQMPFGTPAAPAGDKEFQPISERVKVFK</sequence>
<dbReference type="SUPFAM" id="SSF55469">
    <property type="entry name" value="FMN-dependent nitroreductase-like"/>
    <property type="match status" value="1"/>
</dbReference>
<dbReference type="Gene3D" id="3.40.109.10">
    <property type="entry name" value="NADH Oxidase"/>
    <property type="match status" value="1"/>
</dbReference>
<feature type="domain" description="Nitroreductase" evidence="1">
    <location>
        <begin position="9"/>
        <end position="177"/>
    </location>
</feature>
<gene>
    <name evidence="2" type="ORF">QYG89_06765</name>
</gene>
<dbReference type="RefSeq" id="WP_404315914.1">
    <property type="nucleotide sequence ID" value="NZ_JAUIYO010000003.1"/>
</dbReference>
<dbReference type="Proteomes" id="UP001619911">
    <property type="component" value="Unassembled WGS sequence"/>
</dbReference>
<name>A0ABW8I7B4_9BACI</name>
<evidence type="ECO:0000313" key="3">
    <source>
        <dbReference type="Proteomes" id="UP001619911"/>
    </source>
</evidence>
<reference evidence="2 3" key="1">
    <citation type="submission" date="2023-07" db="EMBL/GenBank/DDBJ databases">
        <title>Bacillus lucianemedeirus sp. nov, a new species isolated from an immunobiological production facility.</title>
        <authorList>
            <person name="Costa L.V."/>
            <person name="Miranda R.V.S.L."/>
            <person name="Brandao M.L.L."/>
            <person name="Reis C.M.F."/>
            <person name="Frazao A.M."/>
            <person name="Cruz F.V."/>
            <person name="Baio P.V.P."/>
            <person name="Veras J.F.C."/>
            <person name="Ramos J.N."/>
            <person name="Vieira V."/>
        </authorList>
    </citation>
    <scope>NUCLEOTIDE SEQUENCE [LARGE SCALE GENOMIC DNA]</scope>
    <source>
        <strain evidence="2 3">B190/17</strain>
    </source>
</reference>
<accession>A0ABW8I7B4</accession>
<dbReference type="InterPro" id="IPR033877">
    <property type="entry name" value="Frm2/Hbn1"/>
</dbReference>
<dbReference type="CDD" id="cd02140">
    <property type="entry name" value="Frm2-like"/>
    <property type="match status" value="1"/>
</dbReference>
<protein>
    <submittedName>
        <fullName evidence="2">Nitroreductase family protein</fullName>
    </submittedName>
</protein>
<dbReference type="Pfam" id="PF00881">
    <property type="entry name" value="Nitroreductase"/>
    <property type="match status" value="1"/>
</dbReference>
<comment type="caution">
    <text evidence="2">The sequence shown here is derived from an EMBL/GenBank/DDBJ whole genome shotgun (WGS) entry which is preliminary data.</text>
</comment>
<dbReference type="PANTHER" id="PTHR43035">
    <property type="entry name" value="FATTY ACID REPRESSION MUTANT PROTEIN 2-RELATED"/>
    <property type="match status" value="1"/>
</dbReference>
<dbReference type="PANTHER" id="PTHR43035:SF1">
    <property type="entry name" value="FATTY ACID REPRESSION MUTANT PROTEIN 2-RELATED"/>
    <property type="match status" value="1"/>
</dbReference>
<organism evidence="2 3">
    <name type="scientific">Bacillus lumedeiriae</name>
    <dbReference type="NCBI Taxonomy" id="3058829"/>
    <lineage>
        <taxon>Bacteria</taxon>
        <taxon>Bacillati</taxon>
        <taxon>Bacillota</taxon>
        <taxon>Bacilli</taxon>
        <taxon>Bacillales</taxon>
        <taxon>Bacillaceae</taxon>
        <taxon>Bacillus</taxon>
    </lineage>
</organism>
<dbReference type="InterPro" id="IPR029479">
    <property type="entry name" value="Nitroreductase"/>
</dbReference>
<proteinExistence type="predicted"/>
<dbReference type="EMBL" id="JAUIYO010000003">
    <property type="protein sequence ID" value="MFK2825389.1"/>
    <property type="molecule type" value="Genomic_DNA"/>
</dbReference>
<evidence type="ECO:0000259" key="1">
    <source>
        <dbReference type="Pfam" id="PF00881"/>
    </source>
</evidence>